<dbReference type="Gene3D" id="3.30.70.980">
    <property type="match status" value="1"/>
</dbReference>
<keyword evidence="2 6" id="KW-0963">Cytoplasm</keyword>
<keyword evidence="4 6" id="KW-0238">DNA-binding</keyword>
<dbReference type="PANTHER" id="PTHR12532:SF6">
    <property type="entry name" value="TRANSCRIPTIONAL REGULATORY PROTEIN YEBC-RELATED"/>
    <property type="match status" value="1"/>
</dbReference>
<proteinExistence type="inferred from homology"/>
<dbReference type="GO" id="GO:0003677">
    <property type="term" value="F:DNA binding"/>
    <property type="evidence" value="ECO:0007669"/>
    <property type="project" value="UniProtKB-UniRule"/>
</dbReference>
<dbReference type="InterPro" id="IPR002876">
    <property type="entry name" value="Transcrip_reg_TACO1-like"/>
</dbReference>
<evidence type="ECO:0000256" key="1">
    <source>
        <dbReference type="ARBA" id="ARBA00008724"/>
    </source>
</evidence>
<evidence type="ECO:0000313" key="9">
    <source>
        <dbReference type="EMBL" id="OGC55433.1"/>
    </source>
</evidence>
<gene>
    <name evidence="9" type="ORF">A3A78_00550</name>
</gene>
<dbReference type="InterPro" id="IPR029072">
    <property type="entry name" value="YebC-like"/>
</dbReference>
<protein>
    <recommendedName>
        <fullName evidence="6">Probable transcriptional regulatory protein A3A78_00550</fullName>
    </recommendedName>
</protein>
<organism evidence="9 10">
    <name type="scientific">candidate division WWE3 bacterium RIFCSPLOWO2_01_FULL_41_18</name>
    <dbReference type="NCBI Taxonomy" id="1802625"/>
    <lineage>
        <taxon>Bacteria</taxon>
        <taxon>Katanobacteria</taxon>
    </lineage>
</organism>
<evidence type="ECO:0000259" key="8">
    <source>
        <dbReference type="Pfam" id="PF20772"/>
    </source>
</evidence>
<dbReference type="GO" id="GO:0006355">
    <property type="term" value="P:regulation of DNA-templated transcription"/>
    <property type="evidence" value="ECO:0007669"/>
    <property type="project" value="UniProtKB-UniRule"/>
</dbReference>
<evidence type="ECO:0000313" key="10">
    <source>
        <dbReference type="Proteomes" id="UP000176504"/>
    </source>
</evidence>
<evidence type="ECO:0000256" key="3">
    <source>
        <dbReference type="ARBA" id="ARBA00023015"/>
    </source>
</evidence>
<dbReference type="Pfam" id="PF01709">
    <property type="entry name" value="Transcrip_reg"/>
    <property type="match status" value="1"/>
</dbReference>
<evidence type="ECO:0000256" key="4">
    <source>
        <dbReference type="ARBA" id="ARBA00023125"/>
    </source>
</evidence>
<dbReference type="AlphaFoldDB" id="A0A1F4VFE6"/>
<comment type="similarity">
    <text evidence="1 6">Belongs to the TACO1 family.</text>
</comment>
<keyword evidence="5 6" id="KW-0804">Transcription</keyword>
<evidence type="ECO:0000256" key="6">
    <source>
        <dbReference type="HAMAP-Rule" id="MF_00693"/>
    </source>
</evidence>
<dbReference type="GO" id="GO:0005829">
    <property type="term" value="C:cytosol"/>
    <property type="evidence" value="ECO:0007669"/>
    <property type="project" value="TreeGrafter"/>
</dbReference>
<dbReference type="HAMAP" id="MF_00693">
    <property type="entry name" value="Transcrip_reg_TACO1"/>
    <property type="match status" value="1"/>
</dbReference>
<dbReference type="Proteomes" id="UP000176504">
    <property type="component" value="Unassembled WGS sequence"/>
</dbReference>
<comment type="subcellular location">
    <subcellularLocation>
        <location evidence="6">Cytoplasm</location>
    </subcellularLocation>
</comment>
<name>A0A1F4VFE6_UNCKA</name>
<dbReference type="EMBL" id="MEVI01000002">
    <property type="protein sequence ID" value="OGC55433.1"/>
    <property type="molecule type" value="Genomic_DNA"/>
</dbReference>
<accession>A0A1F4VFE6</accession>
<reference evidence="9 10" key="1">
    <citation type="journal article" date="2016" name="Nat. Commun.">
        <title>Thousands of microbial genomes shed light on interconnected biogeochemical processes in an aquifer system.</title>
        <authorList>
            <person name="Anantharaman K."/>
            <person name="Brown C.T."/>
            <person name="Hug L.A."/>
            <person name="Sharon I."/>
            <person name="Castelle C.J."/>
            <person name="Probst A.J."/>
            <person name="Thomas B.C."/>
            <person name="Singh A."/>
            <person name="Wilkins M.J."/>
            <person name="Karaoz U."/>
            <person name="Brodie E.L."/>
            <person name="Williams K.H."/>
            <person name="Hubbard S.S."/>
            <person name="Banfield J.F."/>
        </authorList>
    </citation>
    <scope>NUCLEOTIDE SEQUENCE [LARGE SCALE GENOMIC DNA]</scope>
</reference>
<dbReference type="Gene3D" id="1.10.10.200">
    <property type="match status" value="1"/>
</dbReference>
<keyword evidence="3 6" id="KW-0805">Transcription regulation</keyword>
<dbReference type="InterPro" id="IPR048300">
    <property type="entry name" value="TACO1_YebC-like_2nd/3rd_dom"/>
</dbReference>
<feature type="domain" description="TACO1/YebC-like N-terminal" evidence="8">
    <location>
        <begin position="5"/>
        <end position="75"/>
    </location>
</feature>
<evidence type="ECO:0000259" key="7">
    <source>
        <dbReference type="Pfam" id="PF01709"/>
    </source>
</evidence>
<dbReference type="SUPFAM" id="SSF75625">
    <property type="entry name" value="YebC-like"/>
    <property type="match status" value="1"/>
</dbReference>
<dbReference type="Pfam" id="PF20772">
    <property type="entry name" value="TACO1_YebC_N"/>
    <property type="match status" value="1"/>
</dbReference>
<feature type="domain" description="TACO1/YebC-like second and third" evidence="7">
    <location>
        <begin position="82"/>
        <end position="135"/>
    </location>
</feature>
<dbReference type="PANTHER" id="PTHR12532">
    <property type="entry name" value="TRANSLATIONAL ACTIVATOR OF CYTOCHROME C OXIDASE 1"/>
    <property type="match status" value="1"/>
</dbReference>
<dbReference type="InterPro" id="IPR026564">
    <property type="entry name" value="Transcrip_reg_TACO1-like_dom3"/>
</dbReference>
<dbReference type="InterPro" id="IPR049083">
    <property type="entry name" value="TACO1_YebC_N"/>
</dbReference>
<evidence type="ECO:0000256" key="2">
    <source>
        <dbReference type="ARBA" id="ARBA00022490"/>
    </source>
</evidence>
<dbReference type="InterPro" id="IPR017856">
    <property type="entry name" value="Integrase-like_N"/>
</dbReference>
<sequence>MSGHSKWSTIKRDKALNDAKRSQVFTKISRLISQAAKKGGKDPNMNPSLRLAIEKAKDARMPKDNIERAIERGAGGGDSSTLEEVTYEGYGPEGIAIMVKALTDNKNRTVAEIRNIFTRFGGSLGESGCASYVFGQDPENPIFEIPLTKEMAGRIMDLVEALDNHDDISEVYANFVVEDFGGINA</sequence>
<comment type="caution">
    <text evidence="9">The sequence shown here is derived from an EMBL/GenBank/DDBJ whole genome shotgun (WGS) entry which is preliminary data.</text>
</comment>
<evidence type="ECO:0000256" key="5">
    <source>
        <dbReference type="ARBA" id="ARBA00023163"/>
    </source>
</evidence>
<dbReference type="FunFam" id="1.10.10.200:FF:000002">
    <property type="entry name" value="Probable transcriptional regulatory protein CLM62_37755"/>
    <property type="match status" value="1"/>
</dbReference>